<dbReference type="Gramene" id="HORVU.MOREX.r3.5HG0494710.1">
    <property type="protein sequence ID" value="HORVU.MOREX.r3.5HG0494710.1"/>
    <property type="gene ID" value="HORVU.MOREX.r3.5HG0494710"/>
</dbReference>
<feature type="compositionally biased region" description="Polar residues" evidence="1">
    <location>
        <begin position="50"/>
        <end position="60"/>
    </location>
</feature>
<feature type="domain" description="At1g61320/AtMIF1 LRR" evidence="3">
    <location>
        <begin position="173"/>
        <end position="559"/>
    </location>
</feature>
<dbReference type="EnsemblPlants" id="HORVU.MOREX.r3.5HG0494710.1">
    <property type="protein sequence ID" value="HORVU.MOREX.r3.5HG0494710.1"/>
    <property type="gene ID" value="HORVU.MOREX.r3.5HG0494710"/>
</dbReference>
<dbReference type="OrthoDB" id="1932213at2759"/>
<dbReference type="Gramene" id="HORVU.MOREX.r2.5HG0410080.1">
    <property type="protein sequence ID" value="HORVU.MOREX.r2.5HG0410080.1"/>
    <property type="gene ID" value="HORVU.MOREX.r2.5HG0410080"/>
</dbReference>
<dbReference type="Gene3D" id="3.80.10.10">
    <property type="entry name" value="Ribonuclease Inhibitor"/>
    <property type="match status" value="1"/>
</dbReference>
<dbReference type="GeneID" id="123396128"/>
<dbReference type="InterPro" id="IPR032675">
    <property type="entry name" value="LRR_dom_sf"/>
</dbReference>
<dbReference type="Proteomes" id="UP000011116">
    <property type="component" value="Chromosome 5H"/>
</dbReference>
<dbReference type="SUPFAM" id="SSF81383">
    <property type="entry name" value="F-box domain"/>
    <property type="match status" value="1"/>
</dbReference>
<proteinExistence type="predicted"/>
<dbReference type="Pfam" id="PF00646">
    <property type="entry name" value="F-box"/>
    <property type="match status" value="1"/>
</dbReference>
<keyword evidence="5" id="KW-1185">Reference proteome</keyword>
<evidence type="ECO:0000313" key="5">
    <source>
        <dbReference type="Proteomes" id="UP000011116"/>
    </source>
</evidence>
<dbReference type="InterPro" id="IPR001810">
    <property type="entry name" value="F-box_dom"/>
</dbReference>
<protein>
    <submittedName>
        <fullName evidence="4">Uncharacterized protein</fullName>
    </submittedName>
</protein>
<evidence type="ECO:0000256" key="1">
    <source>
        <dbReference type="SAM" id="MobiDB-lite"/>
    </source>
</evidence>
<dbReference type="Pfam" id="PF23622">
    <property type="entry name" value="LRR_At1g61320_AtMIF1"/>
    <property type="match status" value="1"/>
</dbReference>
<dbReference type="Gene3D" id="1.20.1280.50">
    <property type="match status" value="1"/>
</dbReference>
<feature type="compositionally biased region" description="Low complexity" evidence="1">
    <location>
        <begin position="1"/>
        <end position="13"/>
    </location>
</feature>
<dbReference type="STRING" id="112509.M0VAD6"/>
<dbReference type="SUPFAM" id="SSF52058">
    <property type="entry name" value="L domain-like"/>
    <property type="match status" value="1"/>
</dbReference>
<sequence length="564" mass="63944">MSSPSRASHVDSSSSREGETEESRETERGQDYRSMGLLALKRELKRNHGRGQSDNGSAASSLAKRNRSPCQQNDNSRPQKEKDDDSHGGKKARYIMAPDLPEEIWHHIHSLVPMRDAARAACVSRSFLNSWRCHPNLTFTDETMCSKETLLKGTTDPNYRRNIREYNNNIDCILEKHRDVGVKTFELEFYDPYNTKYYNRLNNWLQIAITPVMEKLTLTLSSGKAKYEFPCSLLSDRSGNMIRHLDLANCILHPTVNLNLRCLTVLVLYEVRITGGELGCLLSNSFGLEKLTLLHCHDMIRLEVPCLLQRLCHLEVFECPGLQVIENKAPNISFFEYTGDEVVQLSLGESLQVKCLKLGYRSAIGHAIDKLPSSVPNLETLIVISPSEIVNAPMIPSKFLHLKTLSITMRRWWSLNMEYDFLSLVSFLDACPSLETFALLVSQFSSCKYDLFVGDPSTLRQMPEHQHDKLKSSQITGFCPQKSLVELTRHILESSMSIKCLILDTIRVNHRCFGNISRKCSTLDKAYIKEACESIVAIRTYIQGVIPSTTRLHVLGPCSRCHAL</sequence>
<dbReference type="FunCoup" id="M0VAD6">
    <property type="interactions" value="62"/>
</dbReference>
<evidence type="ECO:0000259" key="3">
    <source>
        <dbReference type="Pfam" id="PF23622"/>
    </source>
</evidence>
<name>M0VAD6_HORVV</name>
<gene>
    <name evidence="4" type="primary">LOC123396128</name>
</gene>
<accession>M0VAD6</accession>
<dbReference type="ExpressionAtlas" id="M0VAD6">
    <property type="expression patterns" value="baseline and differential"/>
</dbReference>
<dbReference type="RefSeq" id="XP_044947112.1">
    <property type="nucleotide sequence ID" value="XM_045091177.1"/>
</dbReference>
<dbReference type="InterPro" id="IPR055357">
    <property type="entry name" value="LRR_At1g61320_AtMIF1"/>
</dbReference>
<dbReference type="InParanoid" id="M0VAD6"/>
<evidence type="ECO:0000259" key="2">
    <source>
        <dbReference type="Pfam" id="PF00646"/>
    </source>
</evidence>
<feature type="domain" description="F-box" evidence="2">
    <location>
        <begin position="99"/>
        <end position="132"/>
    </location>
</feature>
<organism evidence="4 5">
    <name type="scientific">Hordeum vulgare subsp. vulgare</name>
    <name type="common">Domesticated barley</name>
    <dbReference type="NCBI Taxonomy" id="112509"/>
    <lineage>
        <taxon>Eukaryota</taxon>
        <taxon>Viridiplantae</taxon>
        <taxon>Streptophyta</taxon>
        <taxon>Embryophyta</taxon>
        <taxon>Tracheophyta</taxon>
        <taxon>Spermatophyta</taxon>
        <taxon>Magnoliopsida</taxon>
        <taxon>Liliopsida</taxon>
        <taxon>Poales</taxon>
        <taxon>Poaceae</taxon>
        <taxon>BOP clade</taxon>
        <taxon>Pooideae</taxon>
        <taxon>Triticodae</taxon>
        <taxon>Triticeae</taxon>
        <taxon>Hordeinae</taxon>
        <taxon>Hordeum</taxon>
    </lineage>
</organism>
<feature type="compositionally biased region" description="Basic and acidic residues" evidence="1">
    <location>
        <begin position="77"/>
        <end position="88"/>
    </location>
</feature>
<dbReference type="PaxDb" id="4513-MLOC_2118.2"/>
<reference evidence="4" key="2">
    <citation type="submission" date="2020-10" db="EMBL/GenBank/DDBJ databases">
        <authorList>
            <person name="Scholz U."/>
            <person name="Mascher M."/>
            <person name="Fiebig A."/>
        </authorList>
    </citation>
    <scope>NUCLEOTIDE SEQUENCE [LARGE SCALE GENOMIC DNA]</scope>
    <source>
        <strain evidence="4">cv. Morex</strain>
    </source>
</reference>
<dbReference type="InterPro" id="IPR053772">
    <property type="entry name" value="At1g61320/At1g61330-like"/>
</dbReference>
<reference evidence="4" key="3">
    <citation type="submission" date="2022-01" db="UniProtKB">
        <authorList>
            <consortium name="EnsemblPlants"/>
        </authorList>
    </citation>
    <scope>IDENTIFICATION</scope>
    <source>
        <strain evidence="4">subsp. vulgare</strain>
    </source>
</reference>
<feature type="region of interest" description="Disordered" evidence="1">
    <location>
        <begin position="1"/>
        <end position="91"/>
    </location>
</feature>
<dbReference type="PANTHER" id="PTHR34145:SF5">
    <property type="entry name" value="F-BOX DOMAIN-CONTAINING PROTEIN"/>
    <property type="match status" value="1"/>
</dbReference>
<dbReference type="PANTHER" id="PTHR34145">
    <property type="entry name" value="OS02G0105600 PROTEIN"/>
    <property type="match status" value="1"/>
</dbReference>
<dbReference type="KEGG" id="hvg:123396128"/>
<dbReference type="AlphaFoldDB" id="M0VAD6"/>
<reference evidence="5" key="1">
    <citation type="journal article" date="2012" name="Nature">
        <title>A physical, genetic and functional sequence assembly of the barley genome.</title>
        <authorList>
            <consortium name="The International Barley Genome Sequencing Consortium"/>
            <person name="Mayer K.F."/>
            <person name="Waugh R."/>
            <person name="Brown J.W."/>
            <person name="Schulman A."/>
            <person name="Langridge P."/>
            <person name="Platzer M."/>
            <person name="Fincher G.B."/>
            <person name="Muehlbauer G.J."/>
            <person name="Sato K."/>
            <person name="Close T.J."/>
            <person name="Wise R.P."/>
            <person name="Stein N."/>
        </authorList>
    </citation>
    <scope>NUCLEOTIDE SEQUENCE [LARGE SCALE GENOMIC DNA]</scope>
    <source>
        <strain evidence="5">cv. Morex</strain>
    </source>
</reference>
<dbReference type="InterPro" id="IPR036047">
    <property type="entry name" value="F-box-like_dom_sf"/>
</dbReference>
<evidence type="ECO:0000313" key="4">
    <source>
        <dbReference type="EnsemblPlants" id="HORVU.MOREX.r3.5HG0494710.1"/>
    </source>
</evidence>
<feature type="compositionally biased region" description="Basic and acidic residues" evidence="1">
    <location>
        <begin position="14"/>
        <end position="31"/>
    </location>
</feature>